<organism evidence="2 3">
    <name type="scientific">Cellulomonas xylanilytica</name>
    <dbReference type="NCBI Taxonomy" id="233583"/>
    <lineage>
        <taxon>Bacteria</taxon>
        <taxon>Bacillati</taxon>
        <taxon>Actinomycetota</taxon>
        <taxon>Actinomycetes</taxon>
        <taxon>Micrococcales</taxon>
        <taxon>Cellulomonadaceae</taxon>
        <taxon>Cellulomonas</taxon>
    </lineage>
</organism>
<comment type="caution">
    <text evidence="2">The sequence shown here is derived from an EMBL/GenBank/DDBJ whole genome shotgun (WGS) entry which is preliminary data.</text>
</comment>
<name>A0A510VAR7_9CELL</name>
<evidence type="ECO:0000256" key="1">
    <source>
        <dbReference type="SAM" id="Phobius"/>
    </source>
</evidence>
<protein>
    <submittedName>
        <fullName evidence="2">Uncharacterized protein</fullName>
    </submittedName>
</protein>
<accession>A0A510VAR7</accession>
<evidence type="ECO:0000313" key="2">
    <source>
        <dbReference type="EMBL" id="GEK23071.1"/>
    </source>
</evidence>
<keyword evidence="1" id="KW-1133">Transmembrane helix</keyword>
<dbReference type="RefSeq" id="WP_146930242.1">
    <property type="nucleotide sequence ID" value="NZ_BJUB01000013.1"/>
</dbReference>
<dbReference type="AlphaFoldDB" id="A0A510VAR7"/>
<keyword evidence="1" id="KW-0812">Transmembrane</keyword>
<evidence type="ECO:0000313" key="3">
    <source>
        <dbReference type="Proteomes" id="UP000321118"/>
    </source>
</evidence>
<feature type="transmembrane region" description="Helical" evidence="1">
    <location>
        <begin position="46"/>
        <end position="65"/>
    </location>
</feature>
<dbReference type="OrthoDB" id="4824992at2"/>
<dbReference type="Proteomes" id="UP000321118">
    <property type="component" value="Unassembled WGS sequence"/>
</dbReference>
<keyword evidence="1" id="KW-0472">Membrane</keyword>
<reference evidence="2 3" key="1">
    <citation type="submission" date="2019-07" db="EMBL/GenBank/DDBJ databases">
        <title>Whole genome shotgun sequence of Cellulomonas xylanilytica NBRC 101102.</title>
        <authorList>
            <person name="Hosoyama A."/>
            <person name="Uohara A."/>
            <person name="Ohji S."/>
            <person name="Ichikawa N."/>
        </authorList>
    </citation>
    <scope>NUCLEOTIDE SEQUENCE [LARGE SCALE GENOMIC DNA]</scope>
    <source>
        <strain evidence="2 3">NBRC 101102</strain>
    </source>
</reference>
<gene>
    <name evidence="2" type="ORF">CXY01_35910</name>
</gene>
<keyword evidence="3" id="KW-1185">Reference proteome</keyword>
<dbReference type="EMBL" id="BJUB01000013">
    <property type="protein sequence ID" value="GEK23071.1"/>
    <property type="molecule type" value="Genomic_DNA"/>
</dbReference>
<proteinExistence type="predicted"/>
<sequence length="322" mass="35292">MTLTTEEQYAARLRSAIHIDDLHSDAQPEQVLHASRSAQRRRALRTSALVLCGVVGLGLAAPALMEEVRRNADVPPATQPEDFEVVVDTTNGTITLPWDRYRLSESEQSEVSRASALAMRACAAERGYDIPEQSSGGDIPYDRRYGIWWMPQVEVFGYDVPTTPAMAAWQAAGGDQGTTTDEQMAILEGCNATPDVKQFWPTTQLSISGATPRFEEQVFESEAGRAVFQDWEECLVAHGLQRDESGSPWGVSDGTGQQPPGVATAVIDAQCKADVDYIERLARLQADVQAPYIAAHRGELTAMRATLDESLRRARIYVAEHG</sequence>